<evidence type="ECO:0000313" key="2">
    <source>
        <dbReference type="EMBL" id="RJT83146.1"/>
    </source>
</evidence>
<reference evidence="2 3" key="1">
    <citation type="submission" date="2018-09" db="EMBL/GenBank/DDBJ databases">
        <title>Novel species of Arthrobacter.</title>
        <authorList>
            <person name="Liu Q."/>
            <person name="Xin Y.-H."/>
        </authorList>
    </citation>
    <scope>NUCLEOTIDE SEQUENCE [LARGE SCALE GENOMIC DNA]</scope>
    <source>
        <strain evidence="2 3">Hz2</strain>
    </source>
</reference>
<dbReference type="Pfam" id="PF25056">
    <property type="entry name" value="DUF7793"/>
    <property type="match status" value="1"/>
</dbReference>
<protein>
    <recommendedName>
        <fullName evidence="1">DUF7793 domain-containing protein</fullName>
    </recommendedName>
</protein>
<comment type="caution">
    <text evidence="2">The sequence shown here is derived from an EMBL/GenBank/DDBJ whole genome shotgun (WGS) entry which is preliminary data.</text>
</comment>
<dbReference type="AlphaFoldDB" id="A0A3A5MHS3"/>
<dbReference type="Proteomes" id="UP000272560">
    <property type="component" value="Unassembled WGS sequence"/>
</dbReference>
<feature type="domain" description="DUF7793" evidence="1">
    <location>
        <begin position="83"/>
        <end position="187"/>
    </location>
</feature>
<name>A0A3A5MHS3_9MICC</name>
<organism evidence="2 3">
    <name type="scientific">Arthrobacter cheniae</name>
    <dbReference type="NCBI Taxonomy" id="1258888"/>
    <lineage>
        <taxon>Bacteria</taxon>
        <taxon>Bacillati</taxon>
        <taxon>Actinomycetota</taxon>
        <taxon>Actinomycetes</taxon>
        <taxon>Micrococcales</taxon>
        <taxon>Micrococcaceae</taxon>
        <taxon>Arthrobacter</taxon>
    </lineage>
</organism>
<accession>A0A3A5MHS3</accession>
<gene>
    <name evidence="2" type="ORF">D6T63_01430</name>
</gene>
<dbReference type="Gene3D" id="3.40.1680.10">
    <property type="entry name" value="yp_829618.1 domain like"/>
    <property type="match status" value="1"/>
</dbReference>
<evidence type="ECO:0000313" key="3">
    <source>
        <dbReference type="Proteomes" id="UP000272560"/>
    </source>
</evidence>
<dbReference type="EMBL" id="QZVT01000001">
    <property type="protein sequence ID" value="RJT83146.1"/>
    <property type="molecule type" value="Genomic_DNA"/>
</dbReference>
<proteinExistence type="predicted"/>
<sequence length="208" mass="22637">MHIGLVERISLEAKQLLMNDTCSTRTAVVGVDDVGRVLTAFNYRSVTPSRYFTKEADAVAWLKEERDAGGVSATADPFTAEMRGEVLWLECEADTDVDNTVAAAVVSRVNHLSPSVRPPMLIRLNHLISLTEEAQHTLATGLDIAALAIVGAEPGDPLITAYYKQRHHPPYPTRHFTTVGSAQEWLRGIPAVDVLQLPSQPATPSSLL</sequence>
<keyword evidence="3" id="KW-1185">Reference proteome</keyword>
<evidence type="ECO:0000259" key="1">
    <source>
        <dbReference type="Pfam" id="PF25056"/>
    </source>
</evidence>
<dbReference type="InterPro" id="IPR056695">
    <property type="entry name" value="DUF7793"/>
</dbReference>
<dbReference type="Gene3D" id="3.40.970.30">
    <property type="entry name" value="yp_829618.1 like domains"/>
    <property type="match status" value="2"/>
</dbReference>